<dbReference type="Pfam" id="PF14534">
    <property type="entry name" value="DUF4440"/>
    <property type="match status" value="1"/>
</dbReference>
<reference evidence="2 3" key="1">
    <citation type="submission" date="2019-04" db="EMBL/GenBank/DDBJ databases">
        <title>Microbes associate with the intestines of laboratory mice.</title>
        <authorList>
            <person name="Navarre W."/>
            <person name="Wong E."/>
            <person name="Huang K."/>
            <person name="Tropini C."/>
            <person name="Ng K."/>
            <person name="Yu B."/>
        </authorList>
    </citation>
    <scope>NUCLEOTIDE SEQUENCE [LARGE SCALE GENOMIC DNA]</scope>
    <source>
        <strain evidence="2 3">NM62_B4-13</strain>
    </source>
</reference>
<accession>A0A4V3RIU6</accession>
<sequence length="128" mass="14026">MAAGRVPSALADHLEALERALHDPVVRGDRARLSALLDDDFAEIGSSGGCFDRATALAELPAERAQVEILAEDVSVLLLDAHVAQVRYRSAYVINGERQRTVLRSSLWRLRAGAWRMVFHQGTPVPDP</sequence>
<feature type="domain" description="DUF4440" evidence="1">
    <location>
        <begin position="14"/>
        <end position="117"/>
    </location>
</feature>
<organism evidence="2 3">
    <name type="scientific">Stenotrophomonas maltophilia</name>
    <name type="common">Pseudomonas maltophilia</name>
    <name type="synonym">Xanthomonas maltophilia</name>
    <dbReference type="NCBI Taxonomy" id="40324"/>
    <lineage>
        <taxon>Bacteria</taxon>
        <taxon>Pseudomonadati</taxon>
        <taxon>Pseudomonadota</taxon>
        <taxon>Gammaproteobacteria</taxon>
        <taxon>Lysobacterales</taxon>
        <taxon>Lysobacteraceae</taxon>
        <taxon>Stenotrophomonas</taxon>
        <taxon>Stenotrophomonas maltophilia group</taxon>
    </lineage>
</organism>
<dbReference type="OrthoDB" id="121974at2"/>
<dbReference type="Gene3D" id="3.10.450.50">
    <property type="match status" value="1"/>
</dbReference>
<dbReference type="Proteomes" id="UP000306631">
    <property type="component" value="Unassembled WGS sequence"/>
</dbReference>
<evidence type="ECO:0000313" key="2">
    <source>
        <dbReference type="EMBL" id="TGY33410.1"/>
    </source>
</evidence>
<dbReference type="InterPro" id="IPR032710">
    <property type="entry name" value="NTF2-like_dom_sf"/>
</dbReference>
<dbReference type="RefSeq" id="WP_017355637.1">
    <property type="nucleotide sequence ID" value="NZ_SRYW01000010.1"/>
</dbReference>
<evidence type="ECO:0000313" key="3">
    <source>
        <dbReference type="Proteomes" id="UP000306631"/>
    </source>
</evidence>
<dbReference type="AlphaFoldDB" id="A0A4V3RIU6"/>
<name>A0A4V3RIU6_STEMA</name>
<dbReference type="SUPFAM" id="SSF54427">
    <property type="entry name" value="NTF2-like"/>
    <property type="match status" value="1"/>
</dbReference>
<comment type="caution">
    <text evidence="2">The sequence shown here is derived from an EMBL/GenBank/DDBJ whole genome shotgun (WGS) entry which is preliminary data.</text>
</comment>
<gene>
    <name evidence="2" type="ORF">E5352_12755</name>
</gene>
<evidence type="ECO:0000259" key="1">
    <source>
        <dbReference type="Pfam" id="PF14534"/>
    </source>
</evidence>
<dbReference type="InterPro" id="IPR027843">
    <property type="entry name" value="DUF4440"/>
</dbReference>
<dbReference type="EMBL" id="SRYW01000010">
    <property type="protein sequence ID" value="TGY33410.1"/>
    <property type="molecule type" value="Genomic_DNA"/>
</dbReference>
<proteinExistence type="predicted"/>
<protein>
    <submittedName>
        <fullName evidence="2">DUF4440 domain-containing protein</fullName>
    </submittedName>
</protein>